<comment type="caution">
    <text evidence="2">The sequence shown here is derived from an EMBL/GenBank/DDBJ whole genome shotgun (WGS) entry which is preliminary data.</text>
</comment>
<dbReference type="Proteomes" id="UP001529510">
    <property type="component" value="Unassembled WGS sequence"/>
</dbReference>
<sequence length="56" mass="6737">VDYMDENEEYFQRQASHRQSRRRFRKINQKGERQTIIDTVDPYPAGKPPVARGYHT</sequence>
<feature type="non-terminal residue" evidence="2">
    <location>
        <position position="1"/>
    </location>
</feature>
<dbReference type="AlphaFoldDB" id="A0ABD0PRR3"/>
<protein>
    <submittedName>
        <fullName evidence="2">Uncharacterized protein</fullName>
    </submittedName>
</protein>
<gene>
    <name evidence="2" type="ORF">M9458_028451</name>
</gene>
<keyword evidence="3" id="KW-1185">Reference proteome</keyword>
<proteinExistence type="predicted"/>
<evidence type="ECO:0000256" key="1">
    <source>
        <dbReference type="SAM" id="MobiDB-lite"/>
    </source>
</evidence>
<feature type="compositionally biased region" description="Basic residues" evidence="1">
    <location>
        <begin position="15"/>
        <end position="28"/>
    </location>
</feature>
<feature type="region of interest" description="Disordered" evidence="1">
    <location>
        <begin position="1"/>
        <end position="56"/>
    </location>
</feature>
<accession>A0ABD0PRR3</accession>
<feature type="non-terminal residue" evidence="2">
    <location>
        <position position="56"/>
    </location>
</feature>
<evidence type="ECO:0000313" key="3">
    <source>
        <dbReference type="Proteomes" id="UP001529510"/>
    </source>
</evidence>
<name>A0ABD0PRR3_CIRMR</name>
<organism evidence="2 3">
    <name type="scientific">Cirrhinus mrigala</name>
    <name type="common">Mrigala</name>
    <dbReference type="NCBI Taxonomy" id="683832"/>
    <lineage>
        <taxon>Eukaryota</taxon>
        <taxon>Metazoa</taxon>
        <taxon>Chordata</taxon>
        <taxon>Craniata</taxon>
        <taxon>Vertebrata</taxon>
        <taxon>Euteleostomi</taxon>
        <taxon>Actinopterygii</taxon>
        <taxon>Neopterygii</taxon>
        <taxon>Teleostei</taxon>
        <taxon>Ostariophysi</taxon>
        <taxon>Cypriniformes</taxon>
        <taxon>Cyprinidae</taxon>
        <taxon>Labeoninae</taxon>
        <taxon>Labeonini</taxon>
        <taxon>Cirrhinus</taxon>
    </lineage>
</organism>
<dbReference type="EMBL" id="JAMKFB020000014">
    <property type="protein sequence ID" value="KAL0176121.1"/>
    <property type="molecule type" value="Genomic_DNA"/>
</dbReference>
<evidence type="ECO:0000313" key="2">
    <source>
        <dbReference type="EMBL" id="KAL0176121.1"/>
    </source>
</evidence>
<reference evidence="2 3" key="1">
    <citation type="submission" date="2024-05" db="EMBL/GenBank/DDBJ databases">
        <title>Genome sequencing and assembly of Indian major carp, Cirrhinus mrigala (Hamilton, 1822).</title>
        <authorList>
            <person name="Mohindra V."/>
            <person name="Chowdhury L.M."/>
            <person name="Lal K."/>
            <person name="Jena J.K."/>
        </authorList>
    </citation>
    <scope>NUCLEOTIDE SEQUENCE [LARGE SCALE GENOMIC DNA]</scope>
    <source>
        <strain evidence="2">CM1030</strain>
        <tissue evidence="2">Blood</tissue>
    </source>
</reference>